<evidence type="ECO:0000313" key="4">
    <source>
        <dbReference type="Proteomes" id="UP001142400"/>
    </source>
</evidence>
<feature type="region of interest" description="Disordered" evidence="1">
    <location>
        <begin position="81"/>
        <end position="112"/>
    </location>
</feature>
<protein>
    <recommendedName>
        <fullName evidence="2">MmyB-like transcription regulator ligand binding domain-containing protein</fullName>
    </recommendedName>
</protein>
<feature type="region of interest" description="Disordered" evidence="1">
    <location>
        <begin position="1"/>
        <end position="24"/>
    </location>
</feature>
<comment type="caution">
    <text evidence="3">The sequence shown here is derived from an EMBL/GenBank/DDBJ whole genome shotgun (WGS) entry which is preliminary data.</text>
</comment>
<name>A0A9X2RYQ6_STRMQ</name>
<dbReference type="Proteomes" id="UP001142400">
    <property type="component" value="Unassembled WGS sequence"/>
</dbReference>
<keyword evidence="4" id="KW-1185">Reference proteome</keyword>
<dbReference type="RefSeq" id="WP_257635967.1">
    <property type="nucleotide sequence ID" value="NZ_JANIIC010000094.1"/>
</dbReference>
<sequence>MPLGERIEDDMPADEARASGHQNVLPSTARLIQNLDMPAFVESRCLDVLAANPLATAFSPRLAPGRNRLKDVFLDQAEAAMFPGRMPPSNATTRQSDSPATSSSGPRTADAHQIWFSPPSTYTLAPIM</sequence>
<dbReference type="Pfam" id="PF17765">
    <property type="entry name" value="MLTR_LBD"/>
    <property type="match status" value="1"/>
</dbReference>
<feature type="compositionally biased region" description="Polar residues" evidence="1">
    <location>
        <begin position="89"/>
        <end position="106"/>
    </location>
</feature>
<dbReference type="Gene3D" id="3.30.450.180">
    <property type="match status" value="1"/>
</dbReference>
<evidence type="ECO:0000259" key="2">
    <source>
        <dbReference type="Pfam" id="PF17765"/>
    </source>
</evidence>
<gene>
    <name evidence="3" type="ORF">NQU54_44300</name>
</gene>
<accession>A0A9X2RYQ6</accession>
<feature type="domain" description="MmyB-like transcription regulator ligand binding" evidence="2">
    <location>
        <begin position="26"/>
        <end position="83"/>
    </location>
</feature>
<evidence type="ECO:0000256" key="1">
    <source>
        <dbReference type="SAM" id="MobiDB-lite"/>
    </source>
</evidence>
<dbReference type="AlphaFoldDB" id="A0A9X2RYQ6"/>
<reference evidence="3" key="1">
    <citation type="submission" date="2022-06" db="EMBL/GenBank/DDBJ databases">
        <title>WGS of actinobacteria.</title>
        <authorList>
            <person name="Thawai C."/>
        </authorList>
    </citation>
    <scope>NUCLEOTIDE SEQUENCE</scope>
    <source>
        <strain evidence="3">DSM 42010</strain>
    </source>
</reference>
<dbReference type="EMBL" id="JANIIC010000094">
    <property type="protein sequence ID" value="MCQ8835856.1"/>
    <property type="molecule type" value="Genomic_DNA"/>
</dbReference>
<evidence type="ECO:0000313" key="3">
    <source>
        <dbReference type="EMBL" id="MCQ8835856.1"/>
    </source>
</evidence>
<organism evidence="3 4">
    <name type="scientific">Streptomyces malaysiensis subsp. samsunensis</name>
    <dbReference type="NCBI Taxonomy" id="459658"/>
    <lineage>
        <taxon>Bacteria</taxon>
        <taxon>Bacillati</taxon>
        <taxon>Actinomycetota</taxon>
        <taxon>Actinomycetes</taxon>
        <taxon>Kitasatosporales</taxon>
        <taxon>Streptomycetaceae</taxon>
        <taxon>Streptomyces</taxon>
        <taxon>Streptomyces violaceusniger group</taxon>
    </lineage>
</organism>
<dbReference type="InterPro" id="IPR041413">
    <property type="entry name" value="MLTR_LBD"/>
</dbReference>
<proteinExistence type="predicted"/>